<feature type="compositionally biased region" description="Polar residues" evidence="1">
    <location>
        <begin position="176"/>
        <end position="189"/>
    </location>
</feature>
<gene>
    <name evidence="2" type="ORF">DID88_003298</name>
</gene>
<feature type="compositionally biased region" description="Low complexity" evidence="1">
    <location>
        <begin position="637"/>
        <end position="647"/>
    </location>
</feature>
<dbReference type="OrthoDB" id="27975at2759"/>
<feature type="compositionally biased region" description="Basic and acidic residues" evidence="1">
    <location>
        <begin position="733"/>
        <end position="742"/>
    </location>
</feature>
<feature type="compositionally biased region" description="Low complexity" evidence="1">
    <location>
        <begin position="441"/>
        <end position="451"/>
    </location>
</feature>
<feature type="region of interest" description="Disordered" evidence="1">
    <location>
        <begin position="637"/>
        <end position="742"/>
    </location>
</feature>
<feature type="region of interest" description="Disordered" evidence="1">
    <location>
        <begin position="576"/>
        <end position="606"/>
    </location>
</feature>
<organism evidence="2 3">
    <name type="scientific">Monilinia fructigena</name>
    <dbReference type="NCBI Taxonomy" id="38457"/>
    <lineage>
        <taxon>Eukaryota</taxon>
        <taxon>Fungi</taxon>
        <taxon>Dikarya</taxon>
        <taxon>Ascomycota</taxon>
        <taxon>Pezizomycotina</taxon>
        <taxon>Leotiomycetes</taxon>
        <taxon>Helotiales</taxon>
        <taxon>Sclerotiniaceae</taxon>
        <taxon>Monilinia</taxon>
    </lineage>
</organism>
<reference evidence="2 3" key="1">
    <citation type="submission" date="2018-06" db="EMBL/GenBank/DDBJ databases">
        <title>Genome Sequence of the Brown Rot Fungal Pathogen Monilinia fructigena.</title>
        <authorList>
            <person name="Landi L."/>
            <person name="De Miccolis Angelini R.M."/>
            <person name="Pollastro S."/>
            <person name="Abate D."/>
            <person name="Faretra F."/>
            <person name="Romanazzi G."/>
        </authorList>
    </citation>
    <scope>NUCLEOTIDE SEQUENCE [LARGE SCALE GENOMIC DNA]</scope>
    <source>
        <strain evidence="2 3">Mfrg269</strain>
    </source>
</reference>
<feature type="region of interest" description="Disordered" evidence="1">
    <location>
        <begin position="146"/>
        <end position="194"/>
    </location>
</feature>
<dbReference type="Proteomes" id="UP000249056">
    <property type="component" value="Unassembled WGS sequence"/>
</dbReference>
<proteinExistence type="predicted"/>
<feature type="compositionally biased region" description="Polar residues" evidence="1">
    <location>
        <begin position="578"/>
        <end position="592"/>
    </location>
</feature>
<accession>A0A395IUX4</accession>
<protein>
    <submittedName>
        <fullName evidence="2">Uncharacterized protein</fullName>
    </submittedName>
</protein>
<evidence type="ECO:0000256" key="1">
    <source>
        <dbReference type="SAM" id="MobiDB-lite"/>
    </source>
</evidence>
<evidence type="ECO:0000313" key="3">
    <source>
        <dbReference type="Proteomes" id="UP000249056"/>
    </source>
</evidence>
<sequence>MIAGGAPVRPTPRRPSITKPSDRSNTNTQRRPTVHLLSPGASNESSRPALTHNSTPLDNTHTAAVSGTHGSPGVNTTVATSQAFLETYTTPSNTDLLVLHQASPDASRVQVDESRTVAISARPPLPEEAPRLQTPASIVSARNLTQELPSGHSPNQSVDNQVSPGTTGHPEILPTMQGNADQTLGSHAQSFRRRTLPSTMPSLKPRVELIRSYIERCGGMANLNSALERPRFNLIETACKSEDVFYVALHQLFCVWDTSRKDIAGIPGLPDSTTLTHAFRILGQLIRDNEGLAPSHLRWFAKFPSPLVDLVTTSEPYRRIIQEVGTFLSNLTSDWSNLTRLCANRGHPPLVDELISRLGLLSSTLQNIVFTATRRNLNIVDDEFGNQMEKVFEEDKASHKELAARFNTSCPPSDREIQERTKTIVEKYMMIAQKSRQKQNATLTPQPSSTAPAPPSRIPPTGQAPVAANRPYAYSNRSVSNPTPSAIRQQNDVPNRQTGQNLGQIRTSFTGLPSLPPTMISAFGNHPSITPSTTADSPTLIHMQGLSMGSPIQQGFQYSSPVLQSNGHQFPSPVMRNNGAQSPIISQNQGLPQGQYHHDSRFDPRQQTYHPHQLLPQQFGQQGQYGTNNHLQMSLQQNQQMQMTQQQHAMPSGPQHNNQHQISQQQQVSAVQAMQRRPHLRRDSNPINGQQQQQQVVSRNGSRNGSRNNSASSDHVLASMNGPIVYPQSTPKGLKDFPIHDQ</sequence>
<evidence type="ECO:0000313" key="2">
    <source>
        <dbReference type="EMBL" id="RAL64110.1"/>
    </source>
</evidence>
<feature type="compositionally biased region" description="Polar residues" evidence="1">
    <location>
        <begin position="475"/>
        <end position="498"/>
    </location>
</feature>
<dbReference type="EMBL" id="QKRW01000016">
    <property type="protein sequence ID" value="RAL64110.1"/>
    <property type="molecule type" value="Genomic_DNA"/>
</dbReference>
<feature type="compositionally biased region" description="Low complexity" evidence="1">
    <location>
        <begin position="690"/>
        <end position="713"/>
    </location>
</feature>
<feature type="compositionally biased region" description="Low complexity" evidence="1">
    <location>
        <begin position="655"/>
        <end position="675"/>
    </location>
</feature>
<feature type="region of interest" description="Disordered" evidence="1">
    <location>
        <begin position="1"/>
        <end position="74"/>
    </location>
</feature>
<feature type="compositionally biased region" description="Polar residues" evidence="1">
    <location>
        <begin position="40"/>
        <end position="74"/>
    </location>
</feature>
<keyword evidence="3" id="KW-1185">Reference proteome</keyword>
<comment type="caution">
    <text evidence="2">The sequence shown here is derived from an EMBL/GenBank/DDBJ whole genome shotgun (WGS) entry which is preliminary data.</text>
</comment>
<feature type="compositionally biased region" description="Polar residues" evidence="1">
    <location>
        <begin position="146"/>
        <end position="166"/>
    </location>
</feature>
<dbReference type="AlphaFoldDB" id="A0A395IUX4"/>
<feature type="region of interest" description="Disordered" evidence="1">
    <location>
        <begin position="434"/>
        <end position="498"/>
    </location>
</feature>
<name>A0A395IUX4_9HELO</name>